<dbReference type="Proteomes" id="UP000183832">
    <property type="component" value="Unassembled WGS sequence"/>
</dbReference>
<accession>A0A1J1HPC0</accession>
<evidence type="ECO:0000313" key="1">
    <source>
        <dbReference type="EMBL" id="CRK89378.1"/>
    </source>
</evidence>
<gene>
    <name evidence="1" type="ORF">CLUMA_CG003132</name>
</gene>
<dbReference type="EMBL" id="CVRI01000012">
    <property type="protein sequence ID" value="CRK89378.1"/>
    <property type="molecule type" value="Genomic_DNA"/>
</dbReference>
<sequence length="75" mass="8578">MRKRTIRINLENILTLQADRHIPSKCPFICALYPIFYDDEGQRFAFDSFVGRLLDMGALPLLNTPTIPQQTASHS</sequence>
<dbReference type="AlphaFoldDB" id="A0A1J1HPC0"/>
<evidence type="ECO:0000313" key="2">
    <source>
        <dbReference type="Proteomes" id="UP000183832"/>
    </source>
</evidence>
<keyword evidence="2" id="KW-1185">Reference proteome</keyword>
<organism evidence="1 2">
    <name type="scientific">Clunio marinus</name>
    <dbReference type="NCBI Taxonomy" id="568069"/>
    <lineage>
        <taxon>Eukaryota</taxon>
        <taxon>Metazoa</taxon>
        <taxon>Ecdysozoa</taxon>
        <taxon>Arthropoda</taxon>
        <taxon>Hexapoda</taxon>
        <taxon>Insecta</taxon>
        <taxon>Pterygota</taxon>
        <taxon>Neoptera</taxon>
        <taxon>Endopterygota</taxon>
        <taxon>Diptera</taxon>
        <taxon>Nematocera</taxon>
        <taxon>Chironomoidea</taxon>
        <taxon>Chironomidae</taxon>
        <taxon>Clunio</taxon>
    </lineage>
</organism>
<reference evidence="1 2" key="1">
    <citation type="submission" date="2015-04" db="EMBL/GenBank/DDBJ databases">
        <authorList>
            <person name="Syromyatnikov M.Y."/>
            <person name="Popov V.N."/>
        </authorList>
    </citation>
    <scope>NUCLEOTIDE SEQUENCE [LARGE SCALE GENOMIC DNA]</scope>
</reference>
<protein>
    <submittedName>
        <fullName evidence="1">CLUMA_CG003132, isoform A</fullName>
    </submittedName>
</protein>
<proteinExistence type="predicted"/>
<name>A0A1J1HPC0_9DIPT</name>